<dbReference type="AlphaFoldDB" id="A0A841UKF4"/>
<accession>A0A841UKF4</accession>
<gene>
    <name evidence="2" type="ORF">H0902_08300</name>
</gene>
<dbReference type="RefSeq" id="WP_052275598.1">
    <property type="nucleotide sequence ID" value="NZ_JACEGB010000146.1"/>
</dbReference>
<evidence type="ECO:0000313" key="2">
    <source>
        <dbReference type="EMBL" id="MBC1190818.1"/>
    </source>
</evidence>
<dbReference type="EMBL" id="JACEGB010000146">
    <property type="protein sequence ID" value="MBC1190818.1"/>
    <property type="molecule type" value="Genomic_DNA"/>
</dbReference>
<dbReference type="InterPro" id="IPR002716">
    <property type="entry name" value="PIN_dom"/>
</dbReference>
<dbReference type="SUPFAM" id="SSF88723">
    <property type="entry name" value="PIN domain-like"/>
    <property type="match status" value="1"/>
</dbReference>
<dbReference type="Proteomes" id="UP000551499">
    <property type="component" value="Unassembled WGS sequence"/>
</dbReference>
<evidence type="ECO:0000259" key="1">
    <source>
        <dbReference type="Pfam" id="PF10130"/>
    </source>
</evidence>
<organism evidence="2 3">
    <name type="scientific">Microcystis aeruginosa BLCC-F108</name>
    <dbReference type="NCBI Taxonomy" id="2755317"/>
    <lineage>
        <taxon>Bacteria</taxon>
        <taxon>Bacillati</taxon>
        <taxon>Cyanobacteriota</taxon>
        <taxon>Cyanophyceae</taxon>
        <taxon>Oscillatoriophycideae</taxon>
        <taxon>Chroococcales</taxon>
        <taxon>Microcystaceae</taxon>
        <taxon>Microcystis</taxon>
    </lineage>
</organism>
<dbReference type="InterPro" id="IPR029060">
    <property type="entry name" value="PIN-like_dom_sf"/>
</dbReference>
<name>A0A841UKF4_MICAE</name>
<reference evidence="2 3" key="1">
    <citation type="submission" date="2020-07" db="EMBL/GenBank/DDBJ databases">
        <title>Genomes of two Microcystis aeruginosa (Cyanobacteria) strains from Florida (USA) with disparate toxicogenic potential.</title>
        <authorList>
            <person name="Lefler F.W."/>
            <person name="Barbosa M."/>
            <person name="Berthold D.E."/>
            <person name="Laughinghouse H.D. IV."/>
        </authorList>
    </citation>
    <scope>NUCLEOTIDE SEQUENCE [LARGE SCALE GENOMIC DNA]</scope>
    <source>
        <strain evidence="2 3">BLCCF108</strain>
    </source>
</reference>
<protein>
    <submittedName>
        <fullName evidence="2">Nucleotide-binding protein</fullName>
    </submittedName>
</protein>
<evidence type="ECO:0000313" key="3">
    <source>
        <dbReference type="Proteomes" id="UP000551499"/>
    </source>
</evidence>
<comment type="caution">
    <text evidence="2">The sequence shown here is derived from an EMBL/GenBank/DDBJ whole genome shotgun (WGS) entry which is preliminary data.</text>
</comment>
<feature type="domain" description="PIN" evidence="1">
    <location>
        <begin position="7"/>
        <end position="138"/>
    </location>
</feature>
<proteinExistence type="predicted"/>
<sequence>MRLKFVVLDANIIIRSVFGVKVARLMQSVGDNACFLTPDVCLDDAQEYIPKIAASKGLDLALVREGFGRVSNIVEVVPASLYSQHQSEAIKRIKQRDLDDWPILATALLFNCPIWTEDQDFFGTGVPTWTSDRVHLYFHSEEKNEQ</sequence>
<dbReference type="Pfam" id="PF10130">
    <property type="entry name" value="PIN_2"/>
    <property type="match status" value="1"/>
</dbReference>
<dbReference type="CDD" id="cd09854">
    <property type="entry name" value="PIN_VapC-like"/>
    <property type="match status" value="1"/>
</dbReference>